<evidence type="ECO:0000313" key="1">
    <source>
        <dbReference type="EMBL" id="EGF59807.1"/>
    </source>
</evidence>
<dbReference type="EMBL" id="AFBN01000004">
    <property type="protein sequence ID" value="EGF59807.1"/>
    <property type="molecule type" value="Genomic_DNA"/>
</dbReference>
<accession>F3PN15</accession>
<dbReference type="HOGENOM" id="CLU_3247227_0_0_10"/>
<protein>
    <submittedName>
        <fullName evidence="1">Uncharacterized protein</fullName>
    </submittedName>
</protein>
<dbReference type="AlphaFoldDB" id="F3PN15"/>
<gene>
    <name evidence="1" type="ORF">HMPREF9446_00101</name>
</gene>
<reference evidence="1 2" key="1">
    <citation type="submission" date="2011-02" db="EMBL/GenBank/DDBJ databases">
        <authorList>
            <person name="Weinstock G."/>
            <person name="Sodergren E."/>
            <person name="Clifton S."/>
            <person name="Fulton L."/>
            <person name="Fulton B."/>
            <person name="Courtney L."/>
            <person name="Fronick C."/>
            <person name="Harrison M."/>
            <person name="Strong C."/>
            <person name="Farmer C."/>
            <person name="Delahaunty K."/>
            <person name="Markovic C."/>
            <person name="Hall O."/>
            <person name="Minx P."/>
            <person name="Tomlinson C."/>
            <person name="Mitreva M."/>
            <person name="Hou S."/>
            <person name="Chen J."/>
            <person name="Wollam A."/>
            <person name="Pepin K.H."/>
            <person name="Johnson M."/>
            <person name="Bhonagiri V."/>
            <person name="Zhang X."/>
            <person name="Suruliraj S."/>
            <person name="Warren W."/>
            <person name="Chinwalla A."/>
            <person name="Mardis E.R."/>
            <person name="Wilson R.K."/>
        </authorList>
    </citation>
    <scope>NUCLEOTIDE SEQUENCE [LARGE SCALE GENOMIC DNA]</scope>
    <source>
        <strain evidence="1 2">YIT 12057</strain>
    </source>
</reference>
<dbReference type="STRING" id="763034.HMPREF9446_00101"/>
<proteinExistence type="predicted"/>
<evidence type="ECO:0000313" key="2">
    <source>
        <dbReference type="Proteomes" id="UP000003416"/>
    </source>
</evidence>
<keyword evidence="2" id="KW-1185">Reference proteome</keyword>
<comment type="caution">
    <text evidence="1">The sequence shown here is derived from an EMBL/GenBank/DDBJ whole genome shotgun (WGS) entry which is preliminary data.</text>
</comment>
<dbReference type="Proteomes" id="UP000003416">
    <property type="component" value="Unassembled WGS sequence"/>
</dbReference>
<sequence length="42" mass="5054">MFIYQKYVLEKLRIKKKCQTFVKSKGKSFGFPFLNNPNQLIQ</sequence>
<name>F3PN15_9BACE</name>
<organism evidence="1 2">
    <name type="scientific">Bacteroides fluxus YIT 12057</name>
    <dbReference type="NCBI Taxonomy" id="763034"/>
    <lineage>
        <taxon>Bacteria</taxon>
        <taxon>Pseudomonadati</taxon>
        <taxon>Bacteroidota</taxon>
        <taxon>Bacteroidia</taxon>
        <taxon>Bacteroidales</taxon>
        <taxon>Bacteroidaceae</taxon>
        <taxon>Bacteroides</taxon>
    </lineage>
</organism>